<dbReference type="RefSeq" id="WP_367876054.1">
    <property type="nucleotide sequence ID" value="NZ_JBFNXX010000001.1"/>
</dbReference>
<proteinExistence type="inferred from homology"/>
<keyword evidence="3 7" id="KW-0547">Nucleotide-binding</keyword>
<dbReference type="PANTHER" id="PTHR21087">
    <property type="entry name" value="SHIKIMATE KINASE"/>
    <property type="match status" value="1"/>
</dbReference>
<dbReference type="Pfam" id="PF01381">
    <property type="entry name" value="HTH_3"/>
    <property type="match status" value="1"/>
</dbReference>
<dbReference type="InterPro" id="IPR000623">
    <property type="entry name" value="Shikimate_kinase/TSH1"/>
</dbReference>
<keyword evidence="2 7" id="KW-0808">Transferase</keyword>
<feature type="binding site" evidence="7">
    <location>
        <begin position="132"/>
        <end position="137"/>
    </location>
    <ligand>
        <name>ATP</name>
        <dbReference type="ChEBI" id="CHEBI:30616"/>
    </ligand>
</feature>
<feature type="binding site" evidence="7">
    <location>
        <position position="178"/>
    </location>
    <ligand>
        <name>substrate</name>
    </ligand>
</feature>
<dbReference type="Proteomes" id="UP001556098">
    <property type="component" value="Unassembled WGS sequence"/>
</dbReference>
<dbReference type="InterPro" id="IPR027417">
    <property type="entry name" value="P-loop_NTPase"/>
</dbReference>
<keyword evidence="10" id="KW-1185">Reference proteome</keyword>
<comment type="catalytic activity">
    <reaction evidence="7">
        <text>shikimate + ATP = 3-phosphoshikimate + ADP + H(+)</text>
        <dbReference type="Rhea" id="RHEA:13121"/>
        <dbReference type="ChEBI" id="CHEBI:15378"/>
        <dbReference type="ChEBI" id="CHEBI:30616"/>
        <dbReference type="ChEBI" id="CHEBI:36208"/>
        <dbReference type="ChEBI" id="CHEBI:145989"/>
        <dbReference type="ChEBI" id="CHEBI:456216"/>
        <dbReference type="EC" id="2.7.1.71"/>
    </reaction>
</comment>
<name>A0ABV3RIX4_9RHOB</name>
<dbReference type="Pfam" id="PF01202">
    <property type="entry name" value="SKI"/>
    <property type="match status" value="1"/>
</dbReference>
<sequence>MNTLLDSPKATEGGTELIARLASRVAETRKKRGLSRRVLSEMSGVSPRYLAQLEAGEGNISVLLLQRVAEALETRVEALLAEDIPLEHEVQRIGMLFRQAPLEVQYKVRGLLAPQNPAMLRAGRICLIGLRGAGKSTLGKMAGEALGIPFVELNRDIETHADMPLAEVMAFYGDSGFRELEAEAIERIGARHDRVILAVAGGIVAEEDTYARLLERFHTVWIRTSAPEHMQRVRAQGDHRPMQGNPAAMAHLRALLEARTPLYAKAEAEVNTSNKTVRSSLNDLLAVIAKHRFLAPAA</sequence>
<dbReference type="EC" id="2.7.1.71" evidence="7"/>
<keyword evidence="7" id="KW-0460">Magnesium</keyword>
<keyword evidence="1 7" id="KW-0028">Amino-acid biosynthesis</keyword>
<dbReference type="EMBL" id="JBFNXX010000001">
    <property type="protein sequence ID" value="MEW9918354.1"/>
    <property type="molecule type" value="Genomic_DNA"/>
</dbReference>
<dbReference type="SUPFAM" id="SSF52540">
    <property type="entry name" value="P-loop containing nucleoside triphosphate hydrolases"/>
    <property type="match status" value="1"/>
</dbReference>
<dbReference type="CDD" id="cd00093">
    <property type="entry name" value="HTH_XRE"/>
    <property type="match status" value="1"/>
</dbReference>
<evidence type="ECO:0000256" key="2">
    <source>
        <dbReference type="ARBA" id="ARBA00022679"/>
    </source>
</evidence>
<organism evidence="9 10">
    <name type="scientific">Sulfitobacter sediminis</name>
    <dbReference type="NCBI Taxonomy" id="3234186"/>
    <lineage>
        <taxon>Bacteria</taxon>
        <taxon>Pseudomonadati</taxon>
        <taxon>Pseudomonadota</taxon>
        <taxon>Alphaproteobacteria</taxon>
        <taxon>Rhodobacterales</taxon>
        <taxon>Roseobacteraceae</taxon>
        <taxon>Sulfitobacter</taxon>
    </lineage>
</organism>
<dbReference type="SMART" id="SM00530">
    <property type="entry name" value="HTH_XRE"/>
    <property type="match status" value="1"/>
</dbReference>
<comment type="subcellular location">
    <subcellularLocation>
        <location evidence="7">Cytoplasm</location>
    </subcellularLocation>
</comment>
<dbReference type="PRINTS" id="PR01100">
    <property type="entry name" value="SHIKIMTKNASE"/>
</dbReference>
<keyword evidence="5 7" id="KW-0067">ATP-binding</keyword>
<dbReference type="Gene3D" id="3.40.50.300">
    <property type="entry name" value="P-loop containing nucleotide triphosphate hydrolases"/>
    <property type="match status" value="1"/>
</dbReference>
<keyword evidence="6 7" id="KW-0057">Aromatic amino acid biosynthesis</keyword>
<comment type="subunit">
    <text evidence="7">Monomer.</text>
</comment>
<comment type="pathway">
    <text evidence="7">Metabolic intermediate biosynthesis; chorismate biosynthesis; chorismate from D-erythrose 4-phosphate and phosphoenolpyruvate: step 5/7.</text>
</comment>
<dbReference type="HAMAP" id="MF_00109">
    <property type="entry name" value="Shikimate_kinase"/>
    <property type="match status" value="1"/>
</dbReference>
<comment type="caution">
    <text evidence="7">Lacks conserved residue(s) required for the propagation of feature annotation.</text>
</comment>
<dbReference type="InterPro" id="IPR010982">
    <property type="entry name" value="Lambda_DNA-bd_dom_sf"/>
</dbReference>
<comment type="cofactor">
    <cofactor evidence="7">
        <name>Mg(2+)</name>
        <dbReference type="ChEBI" id="CHEBI:18420"/>
    </cofactor>
    <text evidence="7">Binds 1 Mg(2+) ion per subunit.</text>
</comment>
<keyword evidence="7" id="KW-0963">Cytoplasm</keyword>
<dbReference type="PANTHER" id="PTHR21087:SF16">
    <property type="entry name" value="SHIKIMATE KINASE 1, CHLOROPLASTIC"/>
    <property type="match status" value="1"/>
</dbReference>
<evidence type="ECO:0000259" key="8">
    <source>
        <dbReference type="PROSITE" id="PS50943"/>
    </source>
</evidence>
<feature type="binding site" evidence="7">
    <location>
        <position position="240"/>
    </location>
    <ligand>
        <name>ATP</name>
        <dbReference type="ChEBI" id="CHEBI:30616"/>
    </ligand>
</feature>
<evidence type="ECO:0000256" key="1">
    <source>
        <dbReference type="ARBA" id="ARBA00022605"/>
    </source>
</evidence>
<dbReference type="NCBIfam" id="NF006015">
    <property type="entry name" value="PRK08154.1"/>
    <property type="match status" value="1"/>
</dbReference>
<feature type="binding site" evidence="7">
    <location>
        <position position="136"/>
    </location>
    <ligand>
        <name>Mg(2+)</name>
        <dbReference type="ChEBI" id="CHEBI:18420"/>
    </ligand>
</feature>
<evidence type="ECO:0000256" key="4">
    <source>
        <dbReference type="ARBA" id="ARBA00022777"/>
    </source>
</evidence>
<feature type="binding site" evidence="7">
    <location>
        <position position="259"/>
    </location>
    <ligand>
        <name>substrate</name>
    </ligand>
</feature>
<comment type="caution">
    <text evidence="9">The sequence shown here is derived from an EMBL/GenBank/DDBJ whole genome shotgun (WGS) entry which is preliminary data.</text>
</comment>
<evidence type="ECO:0000313" key="9">
    <source>
        <dbReference type="EMBL" id="MEW9918354.1"/>
    </source>
</evidence>
<evidence type="ECO:0000313" key="10">
    <source>
        <dbReference type="Proteomes" id="UP001556098"/>
    </source>
</evidence>
<feature type="domain" description="HTH cro/C1-type" evidence="8">
    <location>
        <begin position="25"/>
        <end position="79"/>
    </location>
</feature>
<reference evidence="9 10" key="1">
    <citation type="submission" date="2024-07" db="EMBL/GenBank/DDBJ databases">
        <title>Marimonas sp.nov., isolated from tidal-flat sediment.</title>
        <authorList>
            <person name="Jayan J.N."/>
            <person name="Lee S.S."/>
        </authorList>
    </citation>
    <scope>NUCLEOTIDE SEQUENCE [LARGE SCALE GENOMIC DNA]</scope>
    <source>
        <strain evidence="9 10">MJW-29</strain>
    </source>
</reference>
<evidence type="ECO:0000256" key="5">
    <source>
        <dbReference type="ARBA" id="ARBA00022840"/>
    </source>
</evidence>
<comment type="function">
    <text evidence="7">Catalyzes the specific phosphorylation of the 3-hydroxyl group of shikimic acid using ATP as a cosubstrate.</text>
</comment>
<evidence type="ECO:0000256" key="6">
    <source>
        <dbReference type="ARBA" id="ARBA00023141"/>
    </source>
</evidence>
<dbReference type="PROSITE" id="PS50943">
    <property type="entry name" value="HTH_CROC1"/>
    <property type="match status" value="1"/>
</dbReference>
<comment type="similarity">
    <text evidence="7">Belongs to the shikimate kinase family.</text>
</comment>
<dbReference type="CDD" id="cd00464">
    <property type="entry name" value="SK"/>
    <property type="match status" value="1"/>
</dbReference>
<dbReference type="InterPro" id="IPR001387">
    <property type="entry name" value="Cro/C1-type_HTH"/>
</dbReference>
<dbReference type="SUPFAM" id="SSF47413">
    <property type="entry name" value="lambda repressor-like DNA-binding domains"/>
    <property type="match status" value="1"/>
</dbReference>
<evidence type="ECO:0000256" key="3">
    <source>
        <dbReference type="ARBA" id="ARBA00022741"/>
    </source>
</evidence>
<dbReference type="InterPro" id="IPR031322">
    <property type="entry name" value="Shikimate/glucono_kinase"/>
</dbReference>
<dbReference type="Gene3D" id="1.10.260.40">
    <property type="entry name" value="lambda repressor-like DNA-binding domains"/>
    <property type="match status" value="1"/>
</dbReference>
<keyword evidence="7" id="KW-0479">Metal-binding</keyword>
<accession>A0ABV3RIX4</accession>
<gene>
    <name evidence="7" type="primary">aroK</name>
    <name evidence="9" type="ORF">AB2B41_01965</name>
</gene>
<feature type="binding site" evidence="7">
    <location>
        <position position="201"/>
    </location>
    <ligand>
        <name>substrate</name>
    </ligand>
</feature>
<evidence type="ECO:0000256" key="7">
    <source>
        <dbReference type="HAMAP-Rule" id="MF_00109"/>
    </source>
</evidence>
<protein>
    <recommendedName>
        <fullName evidence="7">Shikimate kinase</fullName>
        <shortName evidence="7">SK</shortName>
        <ecNumber evidence="7">2.7.1.71</ecNumber>
    </recommendedName>
</protein>
<keyword evidence="4 7" id="KW-0418">Kinase</keyword>